<protein>
    <submittedName>
        <fullName evidence="2">Uncharacterized protein</fullName>
    </submittedName>
</protein>
<feature type="chain" id="PRO_5032882077" evidence="1">
    <location>
        <begin position="20"/>
        <end position="278"/>
    </location>
</feature>
<keyword evidence="3" id="KW-1185">Reference proteome</keyword>
<sequence length="278" mass="30950">MFWLAILFVIFGRLFMANSSLVCRSPVLNQPCSSLESFNTTHYHSNSNPSGVCTAQLFFDYDQDCVTVAFGDEQSDYASKSKDKITIQHAVGIHIDPDSSHITHSIKLYCPRNDSCSEDVKNIYKASTKLNRTKLLQELKNELLSVSDDTSHLTCSTSNDQEIFCPFGCCSVQRDGKSGFIHLCNRIPCNRLVAVVIESQAICPGDDTEAIFSYMCDKPMCNNKFTADKIRRILKDSSLLTQTGTSHVLCNSAASVLSQTSNIIKYLSIMIAIISFKY</sequence>
<dbReference type="AlphaFoldDB" id="A0A814Z0V7"/>
<evidence type="ECO:0000313" key="2">
    <source>
        <dbReference type="EMBL" id="CAF1237452.1"/>
    </source>
</evidence>
<name>A0A814Z0V7_ADIRI</name>
<evidence type="ECO:0000256" key="1">
    <source>
        <dbReference type="SAM" id="SignalP"/>
    </source>
</evidence>
<keyword evidence="1" id="KW-0732">Signal</keyword>
<dbReference type="EMBL" id="CAJNOR010002032">
    <property type="protein sequence ID" value="CAF1237452.1"/>
    <property type="molecule type" value="Genomic_DNA"/>
</dbReference>
<organism evidence="2 3">
    <name type="scientific">Adineta ricciae</name>
    <name type="common">Rotifer</name>
    <dbReference type="NCBI Taxonomy" id="249248"/>
    <lineage>
        <taxon>Eukaryota</taxon>
        <taxon>Metazoa</taxon>
        <taxon>Spiralia</taxon>
        <taxon>Gnathifera</taxon>
        <taxon>Rotifera</taxon>
        <taxon>Eurotatoria</taxon>
        <taxon>Bdelloidea</taxon>
        <taxon>Adinetida</taxon>
        <taxon>Adinetidae</taxon>
        <taxon>Adineta</taxon>
    </lineage>
</organism>
<dbReference type="Proteomes" id="UP000663828">
    <property type="component" value="Unassembled WGS sequence"/>
</dbReference>
<evidence type="ECO:0000313" key="3">
    <source>
        <dbReference type="Proteomes" id="UP000663828"/>
    </source>
</evidence>
<feature type="signal peptide" evidence="1">
    <location>
        <begin position="1"/>
        <end position="19"/>
    </location>
</feature>
<proteinExistence type="predicted"/>
<comment type="caution">
    <text evidence="2">The sequence shown here is derived from an EMBL/GenBank/DDBJ whole genome shotgun (WGS) entry which is preliminary data.</text>
</comment>
<accession>A0A814Z0V7</accession>
<reference evidence="2" key="1">
    <citation type="submission" date="2021-02" db="EMBL/GenBank/DDBJ databases">
        <authorList>
            <person name="Nowell W R."/>
        </authorList>
    </citation>
    <scope>NUCLEOTIDE SEQUENCE</scope>
</reference>
<gene>
    <name evidence="2" type="ORF">XAT740_LOCUS25556</name>
</gene>